<sequence>MYVLDDQEVEEAEKERLRKKLQAKKQLSPEDEAIRQQHALVTAKNKYWAPILLLYPLGPVCVAFTTVVFGGVITNAASTTCNAYLDST</sequence>
<proteinExistence type="predicted"/>
<dbReference type="AlphaFoldDB" id="A0A067BF44"/>
<organism evidence="2 3">
    <name type="scientific">Saprolegnia parasitica (strain CBS 223.65)</name>
    <dbReference type="NCBI Taxonomy" id="695850"/>
    <lineage>
        <taxon>Eukaryota</taxon>
        <taxon>Sar</taxon>
        <taxon>Stramenopiles</taxon>
        <taxon>Oomycota</taxon>
        <taxon>Saprolegniomycetes</taxon>
        <taxon>Saprolegniales</taxon>
        <taxon>Saprolegniaceae</taxon>
        <taxon>Saprolegnia</taxon>
    </lineage>
</organism>
<dbReference type="Proteomes" id="UP000030745">
    <property type="component" value="Unassembled WGS sequence"/>
</dbReference>
<keyword evidence="1" id="KW-0812">Transmembrane</keyword>
<protein>
    <submittedName>
        <fullName evidence="2">Uncharacterized protein</fullName>
    </submittedName>
</protein>
<keyword evidence="1" id="KW-1133">Transmembrane helix</keyword>
<dbReference type="GeneID" id="24139094"/>
<gene>
    <name evidence="2" type="ORF">SPRG_17558</name>
</gene>
<dbReference type="VEuPathDB" id="FungiDB:SPRG_17558"/>
<feature type="non-terminal residue" evidence="2">
    <location>
        <position position="88"/>
    </location>
</feature>
<dbReference type="EMBL" id="KK583820">
    <property type="protein sequence ID" value="KDO17009.1"/>
    <property type="molecule type" value="Genomic_DNA"/>
</dbReference>
<dbReference type="KEGG" id="spar:SPRG_17558"/>
<evidence type="ECO:0000256" key="1">
    <source>
        <dbReference type="SAM" id="Phobius"/>
    </source>
</evidence>
<keyword evidence="1" id="KW-0472">Membrane</keyword>
<evidence type="ECO:0000313" key="2">
    <source>
        <dbReference type="EMBL" id="KDO17009.1"/>
    </source>
</evidence>
<feature type="transmembrane region" description="Helical" evidence="1">
    <location>
        <begin position="52"/>
        <end position="73"/>
    </location>
</feature>
<evidence type="ECO:0000313" key="3">
    <source>
        <dbReference type="Proteomes" id="UP000030745"/>
    </source>
</evidence>
<name>A0A067BF44_SAPPC</name>
<keyword evidence="3" id="KW-1185">Reference proteome</keyword>
<dbReference type="OrthoDB" id="78310at2759"/>
<dbReference type="RefSeq" id="XP_012212285.1">
    <property type="nucleotide sequence ID" value="XM_012356895.1"/>
</dbReference>
<accession>A0A067BF44</accession>
<reference evidence="2 3" key="1">
    <citation type="journal article" date="2013" name="PLoS Genet.">
        <title>Distinctive expansion of potential virulence genes in the genome of the oomycete fish pathogen Saprolegnia parasitica.</title>
        <authorList>
            <person name="Jiang R.H."/>
            <person name="de Bruijn I."/>
            <person name="Haas B.J."/>
            <person name="Belmonte R."/>
            <person name="Lobach L."/>
            <person name="Christie J."/>
            <person name="van den Ackerveken G."/>
            <person name="Bottin A."/>
            <person name="Bulone V."/>
            <person name="Diaz-Moreno S.M."/>
            <person name="Dumas B."/>
            <person name="Fan L."/>
            <person name="Gaulin E."/>
            <person name="Govers F."/>
            <person name="Grenville-Briggs L.J."/>
            <person name="Horner N.R."/>
            <person name="Levin J.Z."/>
            <person name="Mammella M."/>
            <person name="Meijer H.J."/>
            <person name="Morris P."/>
            <person name="Nusbaum C."/>
            <person name="Oome S."/>
            <person name="Phillips A.J."/>
            <person name="van Rooyen D."/>
            <person name="Rzeszutek E."/>
            <person name="Saraiva M."/>
            <person name="Secombes C.J."/>
            <person name="Seidl M.F."/>
            <person name="Snel B."/>
            <person name="Stassen J.H."/>
            <person name="Sykes S."/>
            <person name="Tripathy S."/>
            <person name="van den Berg H."/>
            <person name="Vega-Arreguin J.C."/>
            <person name="Wawra S."/>
            <person name="Young S.K."/>
            <person name="Zeng Q."/>
            <person name="Dieguez-Uribeondo J."/>
            <person name="Russ C."/>
            <person name="Tyler B.M."/>
            <person name="van West P."/>
        </authorList>
    </citation>
    <scope>NUCLEOTIDE SEQUENCE [LARGE SCALE GENOMIC DNA]</scope>
    <source>
        <strain evidence="2 3">CBS 223.65</strain>
    </source>
</reference>